<feature type="compositionally biased region" description="Basic and acidic residues" evidence="1">
    <location>
        <begin position="70"/>
        <end position="85"/>
    </location>
</feature>
<evidence type="ECO:0000313" key="3">
    <source>
        <dbReference type="Proteomes" id="UP001472677"/>
    </source>
</evidence>
<keyword evidence="3" id="KW-1185">Reference proteome</keyword>
<comment type="caution">
    <text evidence="2">The sequence shown here is derived from an EMBL/GenBank/DDBJ whole genome shotgun (WGS) entry which is preliminary data.</text>
</comment>
<protein>
    <submittedName>
        <fullName evidence="2">Uncharacterized protein</fullName>
    </submittedName>
</protein>
<sequence>MNSEMATNKDQTLGYVDKQTVEVAEIRMNYRKGGWVSIECFKLISGQTKTHRRKGWPELNSRYVVGHPGSDGDGHGLRVTEQDGS</sequence>
<proteinExistence type="predicted"/>
<dbReference type="EMBL" id="JBBPBM010000359">
    <property type="protein sequence ID" value="KAK8496619.1"/>
    <property type="molecule type" value="Genomic_DNA"/>
</dbReference>
<feature type="region of interest" description="Disordered" evidence="1">
    <location>
        <begin position="64"/>
        <end position="85"/>
    </location>
</feature>
<evidence type="ECO:0000256" key="1">
    <source>
        <dbReference type="SAM" id="MobiDB-lite"/>
    </source>
</evidence>
<organism evidence="2 3">
    <name type="scientific">Hibiscus sabdariffa</name>
    <name type="common">roselle</name>
    <dbReference type="NCBI Taxonomy" id="183260"/>
    <lineage>
        <taxon>Eukaryota</taxon>
        <taxon>Viridiplantae</taxon>
        <taxon>Streptophyta</taxon>
        <taxon>Embryophyta</taxon>
        <taxon>Tracheophyta</taxon>
        <taxon>Spermatophyta</taxon>
        <taxon>Magnoliopsida</taxon>
        <taxon>eudicotyledons</taxon>
        <taxon>Gunneridae</taxon>
        <taxon>Pentapetalae</taxon>
        <taxon>rosids</taxon>
        <taxon>malvids</taxon>
        <taxon>Malvales</taxon>
        <taxon>Malvaceae</taxon>
        <taxon>Malvoideae</taxon>
        <taxon>Hibiscus</taxon>
    </lineage>
</organism>
<dbReference type="Proteomes" id="UP001472677">
    <property type="component" value="Unassembled WGS sequence"/>
</dbReference>
<reference evidence="2 3" key="1">
    <citation type="journal article" date="2024" name="G3 (Bethesda)">
        <title>Genome assembly of Hibiscus sabdariffa L. provides insights into metabolisms of medicinal natural products.</title>
        <authorList>
            <person name="Kim T."/>
        </authorList>
    </citation>
    <scope>NUCLEOTIDE SEQUENCE [LARGE SCALE GENOMIC DNA]</scope>
    <source>
        <strain evidence="2">TK-2024</strain>
        <tissue evidence="2">Old leaves</tissue>
    </source>
</reference>
<gene>
    <name evidence="2" type="ORF">V6N12_019827</name>
</gene>
<accession>A0ABR2ARI3</accession>
<name>A0ABR2ARI3_9ROSI</name>
<evidence type="ECO:0000313" key="2">
    <source>
        <dbReference type="EMBL" id="KAK8496619.1"/>
    </source>
</evidence>